<dbReference type="EMBL" id="JABFCT010000006">
    <property type="protein sequence ID" value="KAF5875480.1"/>
    <property type="molecule type" value="Genomic_DNA"/>
</dbReference>
<evidence type="ECO:0000256" key="1">
    <source>
        <dbReference type="SAM" id="MobiDB-lite"/>
    </source>
</evidence>
<dbReference type="OrthoDB" id="3562853at2759"/>
<dbReference type="GeneID" id="59258031"/>
<gene>
    <name evidence="2" type="ORF">Bfra_003934ia</name>
</gene>
<reference evidence="2 3" key="1">
    <citation type="journal article" date="2020" name="Phytopathology">
        <title>A high-quality genome resource of Botrytis fragariae, a new and rapidly spreading fungal pathogen causing strawberry gray mold in the U.S.A.</title>
        <authorList>
            <person name="Wu Y."/>
            <person name="Saski C.A."/>
            <person name="Schnabel G."/>
            <person name="Xiao S."/>
            <person name="Hu M."/>
        </authorList>
    </citation>
    <scope>NUCLEOTIDE SEQUENCE [LARGE SCALE GENOMIC DNA]</scope>
    <source>
        <strain evidence="2 3">BVB16</strain>
    </source>
</reference>
<organism evidence="2 3">
    <name type="scientific">Botrytis fragariae</name>
    <dbReference type="NCBI Taxonomy" id="1964551"/>
    <lineage>
        <taxon>Eukaryota</taxon>
        <taxon>Fungi</taxon>
        <taxon>Dikarya</taxon>
        <taxon>Ascomycota</taxon>
        <taxon>Pezizomycotina</taxon>
        <taxon>Leotiomycetes</taxon>
        <taxon>Helotiales</taxon>
        <taxon>Sclerotiniaceae</taxon>
        <taxon>Botrytis</taxon>
    </lineage>
</organism>
<proteinExistence type="predicted"/>
<evidence type="ECO:0000313" key="3">
    <source>
        <dbReference type="Proteomes" id="UP000531561"/>
    </source>
</evidence>
<feature type="region of interest" description="Disordered" evidence="1">
    <location>
        <begin position="130"/>
        <end position="155"/>
    </location>
</feature>
<evidence type="ECO:0000313" key="2">
    <source>
        <dbReference type="EMBL" id="KAF5875480.1"/>
    </source>
</evidence>
<dbReference type="Proteomes" id="UP000531561">
    <property type="component" value="Unassembled WGS sequence"/>
</dbReference>
<sequence length="178" mass="19625">MSSQFSRDTFIYTAKTALDNLSERWEESSAKAERDEEIFGKAVIEIGKVEISGEMRREICEVFLGRQIVEKQEQEQEVQSEVDGNAHGDAIAHLVRGESNLHVEANAPTKQEIRNLHIEAVASTTRFSAKEQHSATKQSLEPVSAHNNTSPAKSTLFSANHTLNGVSSGLCIEQSSRG</sequence>
<comment type="caution">
    <text evidence="2">The sequence shown here is derived from an EMBL/GenBank/DDBJ whole genome shotgun (WGS) entry which is preliminary data.</text>
</comment>
<keyword evidence="3" id="KW-1185">Reference proteome</keyword>
<dbReference type="AlphaFoldDB" id="A0A8H6AXW7"/>
<feature type="compositionally biased region" description="Polar residues" evidence="1">
    <location>
        <begin position="135"/>
        <end position="155"/>
    </location>
</feature>
<accession>A0A8H6AXW7</accession>
<protein>
    <submittedName>
        <fullName evidence="2">Uncharacterized protein</fullName>
    </submittedName>
</protein>
<name>A0A8H6AXW7_9HELO</name>
<dbReference type="RefSeq" id="XP_037194426.1">
    <property type="nucleotide sequence ID" value="XM_037334339.1"/>
</dbReference>